<evidence type="ECO:0000256" key="5">
    <source>
        <dbReference type="SAM" id="Phobius"/>
    </source>
</evidence>
<accession>A0A162FCC4</accession>
<evidence type="ECO:0000259" key="6">
    <source>
        <dbReference type="Pfam" id="PF12698"/>
    </source>
</evidence>
<sequence length="288" mass="32941">MMTIYIKEWKSYFYNGTGFLFLTMYLLIFGLYFTFLNIIPTPNNAFNTTLSNMVLIFILISPILTMRTISEERRSRTDQLLLTSPKSIPSIVIGKFLAAASLFFVTLFISISYILILQAFGNVAIEPVLTAFIGFYFMGTTFIALGILISSLTESQVSSGILTLGTSIMLWVLGPVSNYFPTDAMSGFIFVFVVMLLLSFAIYYLSKSYAWTFTLGMMCMTLFTLLFLFHPVIYEGLLLKVIRWLSLPIKSEEFFLGILNVSSLIYYLSFMMLFLFLTIKMITKRRWS</sequence>
<dbReference type="EMBL" id="LTAO01000001">
    <property type="protein sequence ID" value="KYG35274.1"/>
    <property type="molecule type" value="Genomic_DNA"/>
</dbReference>
<evidence type="ECO:0000313" key="7">
    <source>
        <dbReference type="EMBL" id="KYG35274.1"/>
    </source>
</evidence>
<feature type="transmembrane region" description="Helical" evidence="5">
    <location>
        <begin position="96"/>
        <end position="116"/>
    </location>
</feature>
<dbReference type="Pfam" id="PF12698">
    <property type="entry name" value="ABC2_membrane_3"/>
    <property type="match status" value="1"/>
</dbReference>
<comment type="caution">
    <text evidence="7">The sequence shown here is derived from an EMBL/GenBank/DDBJ whole genome shotgun (WGS) entry which is preliminary data.</text>
</comment>
<dbReference type="AlphaFoldDB" id="A0A162FCC4"/>
<feature type="domain" description="ABC-2 type transporter transmembrane" evidence="6">
    <location>
        <begin position="43"/>
        <end position="228"/>
    </location>
</feature>
<dbReference type="GO" id="GO:0140359">
    <property type="term" value="F:ABC-type transporter activity"/>
    <property type="evidence" value="ECO:0007669"/>
    <property type="project" value="InterPro"/>
</dbReference>
<organism evidence="7 8">
    <name type="scientific">Alkalihalobacillus trypoxylicola</name>
    <dbReference type="NCBI Taxonomy" id="519424"/>
    <lineage>
        <taxon>Bacteria</taxon>
        <taxon>Bacillati</taxon>
        <taxon>Bacillota</taxon>
        <taxon>Bacilli</taxon>
        <taxon>Bacillales</taxon>
        <taxon>Bacillaceae</taxon>
        <taxon>Alkalihalobacillus</taxon>
    </lineage>
</organism>
<keyword evidence="8" id="KW-1185">Reference proteome</keyword>
<evidence type="ECO:0000256" key="2">
    <source>
        <dbReference type="ARBA" id="ARBA00022692"/>
    </source>
</evidence>
<feature type="transmembrane region" description="Helical" evidence="5">
    <location>
        <begin position="161"/>
        <end position="180"/>
    </location>
</feature>
<evidence type="ECO:0000256" key="1">
    <source>
        <dbReference type="ARBA" id="ARBA00004141"/>
    </source>
</evidence>
<keyword evidence="2 5" id="KW-0812">Transmembrane</keyword>
<feature type="transmembrane region" description="Helical" evidence="5">
    <location>
        <begin position="254"/>
        <end position="279"/>
    </location>
</feature>
<keyword evidence="3 5" id="KW-1133">Transmembrane helix</keyword>
<dbReference type="InterPro" id="IPR013525">
    <property type="entry name" value="ABC2_TM"/>
</dbReference>
<keyword evidence="4 5" id="KW-0472">Membrane</keyword>
<feature type="transmembrane region" description="Helical" evidence="5">
    <location>
        <begin position="186"/>
        <end position="205"/>
    </location>
</feature>
<protein>
    <recommendedName>
        <fullName evidence="6">ABC-2 type transporter transmembrane domain-containing protein</fullName>
    </recommendedName>
</protein>
<evidence type="ECO:0000256" key="3">
    <source>
        <dbReference type="ARBA" id="ARBA00022989"/>
    </source>
</evidence>
<gene>
    <name evidence="7" type="ORF">AZF04_02755</name>
</gene>
<feature type="transmembrane region" description="Helical" evidence="5">
    <location>
        <begin position="128"/>
        <end position="149"/>
    </location>
</feature>
<dbReference type="OrthoDB" id="9794512at2"/>
<proteinExistence type="predicted"/>
<reference evidence="7" key="1">
    <citation type="submission" date="2016-02" db="EMBL/GenBank/DDBJ databases">
        <title>Genome sequence of Bacillus trypoxylicola KCTC 13244(T).</title>
        <authorList>
            <person name="Jeong H."/>
            <person name="Park S.-H."/>
            <person name="Choi S.-K."/>
        </authorList>
    </citation>
    <scope>NUCLEOTIDE SEQUENCE [LARGE SCALE GENOMIC DNA]</scope>
    <source>
        <strain evidence="7">KCTC 13244</strain>
    </source>
</reference>
<comment type="subcellular location">
    <subcellularLocation>
        <location evidence="1">Membrane</location>
        <topology evidence="1">Multi-pass membrane protein</topology>
    </subcellularLocation>
</comment>
<evidence type="ECO:0000313" key="8">
    <source>
        <dbReference type="Proteomes" id="UP000075806"/>
    </source>
</evidence>
<dbReference type="RefSeq" id="WP_061947437.1">
    <property type="nucleotide sequence ID" value="NZ_LTAO01000001.1"/>
</dbReference>
<feature type="transmembrane region" description="Helical" evidence="5">
    <location>
        <begin position="45"/>
        <end position="66"/>
    </location>
</feature>
<feature type="transmembrane region" description="Helical" evidence="5">
    <location>
        <begin position="12"/>
        <end position="33"/>
    </location>
</feature>
<evidence type="ECO:0000256" key="4">
    <source>
        <dbReference type="ARBA" id="ARBA00023136"/>
    </source>
</evidence>
<feature type="transmembrane region" description="Helical" evidence="5">
    <location>
        <begin position="212"/>
        <end position="234"/>
    </location>
</feature>
<dbReference type="STRING" id="519424.AZF04_02755"/>
<name>A0A162FCC4_9BACI</name>
<dbReference type="GO" id="GO:0016020">
    <property type="term" value="C:membrane"/>
    <property type="evidence" value="ECO:0007669"/>
    <property type="project" value="UniProtKB-SubCell"/>
</dbReference>
<dbReference type="Proteomes" id="UP000075806">
    <property type="component" value="Unassembled WGS sequence"/>
</dbReference>